<reference evidence="2 3" key="1">
    <citation type="submission" date="2020-08" db="EMBL/GenBank/DDBJ databases">
        <title>Genomic Encyclopedia of Type Strains, Phase III (KMG-III): the genomes of soil and plant-associated and newly described type strains.</title>
        <authorList>
            <person name="Whitman W."/>
        </authorList>
    </citation>
    <scope>NUCLEOTIDE SEQUENCE [LARGE SCALE GENOMIC DNA]</scope>
    <source>
        <strain evidence="2 3">CECT 3287</strain>
    </source>
</reference>
<dbReference type="InterPro" id="IPR037883">
    <property type="entry name" value="Knr4/Smi1-like_sf"/>
</dbReference>
<dbReference type="InterPro" id="IPR018958">
    <property type="entry name" value="Knr4/Smi1-like_dom"/>
</dbReference>
<dbReference type="SMART" id="SM00860">
    <property type="entry name" value="SMI1_KNR4"/>
    <property type="match status" value="1"/>
</dbReference>
<evidence type="ECO:0000313" key="2">
    <source>
        <dbReference type="EMBL" id="MBB3096337.1"/>
    </source>
</evidence>
<dbReference type="AlphaFoldDB" id="A0A7W5AHR1"/>
<dbReference type="EMBL" id="JACHXF010000008">
    <property type="protein sequence ID" value="MBB3096337.1"/>
    <property type="molecule type" value="Genomic_DNA"/>
</dbReference>
<evidence type="ECO:0000259" key="1">
    <source>
        <dbReference type="SMART" id="SM00860"/>
    </source>
</evidence>
<dbReference type="Gene3D" id="3.40.1580.10">
    <property type="entry name" value="SMI1/KNR4-like"/>
    <property type="match status" value="1"/>
</dbReference>
<dbReference type="Pfam" id="PF09346">
    <property type="entry name" value="SMI1_KNR4"/>
    <property type="match status" value="1"/>
</dbReference>
<name>A0A7W5AHR1_9ACTN</name>
<keyword evidence="3" id="KW-1185">Reference proteome</keyword>
<gene>
    <name evidence="2" type="ORF">FHR83_004007</name>
</gene>
<dbReference type="Pfam" id="PF14414">
    <property type="entry name" value="WHH"/>
    <property type="match status" value="1"/>
</dbReference>
<evidence type="ECO:0000313" key="3">
    <source>
        <dbReference type="Proteomes" id="UP000590749"/>
    </source>
</evidence>
<feature type="domain" description="Knr4/Smi1-like" evidence="1">
    <location>
        <begin position="149"/>
        <end position="228"/>
    </location>
</feature>
<organism evidence="2 3">
    <name type="scientific">Actinoplanes campanulatus</name>
    <dbReference type="NCBI Taxonomy" id="113559"/>
    <lineage>
        <taxon>Bacteria</taxon>
        <taxon>Bacillati</taxon>
        <taxon>Actinomycetota</taxon>
        <taxon>Actinomycetes</taxon>
        <taxon>Micromonosporales</taxon>
        <taxon>Micromonosporaceae</taxon>
        <taxon>Actinoplanes</taxon>
    </lineage>
</organism>
<accession>A0A7W5AHR1</accession>
<dbReference type="RefSeq" id="WP_229794727.1">
    <property type="nucleotide sequence ID" value="NZ_BMPW01000007.1"/>
</dbReference>
<comment type="caution">
    <text evidence="2">The sequence shown here is derived from an EMBL/GenBank/DDBJ whole genome shotgun (WGS) entry which is preliminary data.</text>
</comment>
<dbReference type="Proteomes" id="UP000590749">
    <property type="component" value="Unassembled WGS sequence"/>
</dbReference>
<protein>
    <recommendedName>
        <fullName evidence="1">Knr4/Smi1-like domain-containing protein</fullName>
    </recommendedName>
</protein>
<dbReference type="InterPro" id="IPR032869">
    <property type="entry name" value="WHH_dom_containing"/>
</dbReference>
<sequence>MVTRERIAGARHAFRAAHPASPMLRVRYRHGVPVDPWGFPDWTPYARTLVALPPPVADLTIDEARVVAVRAAELAARADGDPLWDGSVGTPPGWTWAHAAQGRFLALVPAELHAAFRHLGGVSVAAARSAGRGLTARTGAAPRILVSERLSSAAVVKAEQTLGVRLPAAYRDFLERTNGGAPGAPAVFPGHGFVLDQPLFGFREDRTQDLAYRNAWFGDRLTADWLAIGHVQGGLLVLRTGGPDAGAVGYLDDDDPRDRDGFTADDVCARLLHRLTGDFASFWVALRPVPSDLEALAANAAAAAESVSTDGLGVLLPSSHRRAAR</sequence>
<proteinExistence type="predicted"/>
<dbReference type="SUPFAM" id="SSF160631">
    <property type="entry name" value="SMI1/KNR4-like"/>
    <property type="match status" value="1"/>
</dbReference>